<keyword evidence="1" id="KW-1133">Transmembrane helix</keyword>
<accession>A0A2W7CBL9</accession>
<gene>
    <name evidence="2" type="ORF">B5V02_00400</name>
</gene>
<evidence type="ECO:0000313" key="3">
    <source>
        <dbReference type="Proteomes" id="UP000248616"/>
    </source>
</evidence>
<name>A0A2W7CBL9_9HYPH</name>
<dbReference type="RefSeq" id="WP_111542316.1">
    <property type="nucleotide sequence ID" value="NZ_MZXV01000001.1"/>
</dbReference>
<sequence length="103" mass="10992">MRAILGIFGVIQIGGAILIFLFAKSEIQEILGSVSFGMGVMTVGLSGVIALLEKQTVGLSGVIALLEKQLAISTDRGSLERGEVKDLPPSRHSLDYSYFEHAD</sequence>
<dbReference type="AlphaFoldDB" id="A0A2W7CBL9"/>
<comment type="caution">
    <text evidence="2">The sequence shown here is derived from an EMBL/GenBank/DDBJ whole genome shotgun (WGS) entry which is preliminary data.</text>
</comment>
<dbReference type="Proteomes" id="UP000248616">
    <property type="component" value="Unassembled WGS sequence"/>
</dbReference>
<evidence type="ECO:0000313" key="2">
    <source>
        <dbReference type="EMBL" id="PZV40525.1"/>
    </source>
</evidence>
<keyword evidence="1" id="KW-0812">Transmembrane</keyword>
<feature type="transmembrane region" description="Helical" evidence="1">
    <location>
        <begin position="6"/>
        <end position="23"/>
    </location>
</feature>
<dbReference type="OrthoDB" id="8117444at2"/>
<keyword evidence="1" id="KW-0472">Membrane</keyword>
<feature type="transmembrane region" description="Helical" evidence="1">
    <location>
        <begin position="30"/>
        <end position="52"/>
    </location>
</feature>
<keyword evidence="3" id="KW-1185">Reference proteome</keyword>
<protein>
    <submittedName>
        <fullName evidence="2">Uncharacterized protein</fullName>
    </submittedName>
</protein>
<dbReference type="EMBL" id="MZXV01000001">
    <property type="protein sequence ID" value="PZV40525.1"/>
    <property type="molecule type" value="Genomic_DNA"/>
</dbReference>
<proteinExistence type="predicted"/>
<reference evidence="3" key="1">
    <citation type="submission" date="2017-03" db="EMBL/GenBank/DDBJ databases">
        <authorList>
            <person name="Safronova V.I."/>
            <person name="Sazanova A.L."/>
            <person name="Chirak E.R."/>
        </authorList>
    </citation>
    <scope>NUCLEOTIDE SEQUENCE [LARGE SCALE GENOMIC DNA]</scope>
    <source>
        <strain evidence="3">Ach-343</strain>
    </source>
</reference>
<evidence type="ECO:0000256" key="1">
    <source>
        <dbReference type="SAM" id="Phobius"/>
    </source>
</evidence>
<organism evidence="2 3">
    <name type="scientific">Mesorhizobium kowhaii</name>
    <dbReference type="NCBI Taxonomy" id="1300272"/>
    <lineage>
        <taxon>Bacteria</taxon>
        <taxon>Pseudomonadati</taxon>
        <taxon>Pseudomonadota</taxon>
        <taxon>Alphaproteobacteria</taxon>
        <taxon>Hyphomicrobiales</taxon>
        <taxon>Phyllobacteriaceae</taxon>
        <taxon>Mesorhizobium</taxon>
    </lineage>
</organism>